<evidence type="ECO:0000256" key="2">
    <source>
        <dbReference type="ARBA" id="ARBA00023015"/>
    </source>
</evidence>
<dbReference type="InterPro" id="IPR036390">
    <property type="entry name" value="WH_DNA-bd_sf"/>
</dbReference>
<evidence type="ECO:0000256" key="6">
    <source>
        <dbReference type="SAM" id="MobiDB-lite"/>
    </source>
</evidence>
<reference evidence="9" key="1">
    <citation type="submission" date="2025-08" db="UniProtKB">
        <authorList>
            <consortium name="RefSeq"/>
        </authorList>
    </citation>
    <scope>IDENTIFICATION</scope>
</reference>
<dbReference type="SUPFAM" id="SSF144074">
    <property type="entry name" value="E2F-DP heterodimerization region"/>
    <property type="match status" value="1"/>
</dbReference>
<comment type="similarity">
    <text evidence="1 5">Belongs to the E2F/DP family.</text>
</comment>
<dbReference type="PANTHER" id="PTHR12081">
    <property type="entry name" value="TRANSCRIPTION FACTOR E2F"/>
    <property type="match status" value="1"/>
</dbReference>
<feature type="region of interest" description="Disordered" evidence="6">
    <location>
        <begin position="70"/>
        <end position="137"/>
    </location>
</feature>
<dbReference type="RefSeq" id="XP_045573729.1">
    <property type="nucleotide sequence ID" value="XM_045717773.1"/>
</dbReference>
<keyword evidence="5" id="KW-0539">Nucleus</keyword>
<evidence type="ECO:0000313" key="8">
    <source>
        <dbReference type="Proteomes" id="UP001652741"/>
    </source>
</evidence>
<evidence type="ECO:0000256" key="1">
    <source>
        <dbReference type="ARBA" id="ARBA00010940"/>
    </source>
</evidence>
<keyword evidence="3 5" id="KW-0238">DNA-binding</keyword>
<comment type="subcellular location">
    <subcellularLocation>
        <location evidence="5">Nucleus</location>
    </subcellularLocation>
</comment>
<evidence type="ECO:0000313" key="9">
    <source>
        <dbReference type="RefSeq" id="XP_045573729.1"/>
    </source>
</evidence>
<gene>
    <name evidence="9" type="primary">LOC123743065</name>
</gene>
<feature type="domain" description="E2F/DP family winged-helix DNA-binding" evidence="7">
    <location>
        <begin position="138"/>
        <end position="203"/>
    </location>
</feature>
<keyword evidence="2 5" id="KW-0805">Transcription regulation</keyword>
<dbReference type="Pfam" id="PF16421">
    <property type="entry name" value="E2F_CC-MB"/>
    <property type="match status" value="1"/>
</dbReference>
<feature type="compositionally biased region" description="Polar residues" evidence="6">
    <location>
        <begin position="70"/>
        <end position="80"/>
    </location>
</feature>
<sequence length="446" mass="47952">MRRGISSAPDKVIIAGVGGSLDKNAVLTALSDRLTPHFTTATYIQIITPPPCITQTSNVCLSEPPAGSIYSTPNGATNGAGQRPTLGRPPAKRRLALDESDHQYPIEGARTPRGKAGGASGPGLKSPKTPKSPAEKTRYDTSLGLLTKKFVELLGQSSDGVIDLNQAAEVLKVQKRRLYDITNVLEGVHLIKKKSKNNIQWMGCNLSEDGGMLTSSQSLSSELSDLGQEERRLDELIQSCTLDVQQMTEASHSHKFAYVTYQDIRQLRNLKDQTVIVVKAPSETKLEVPDPQEGLSVLLTSTKGPIEVFLCPEENNASSPVKNGSPDVQGNSSPFLKVSAESATGGSSKDYVAPAPPAVMVTNLSPITSPFTSLLLQTEDQIPSSLSGLLEGHGAGPFVNLSPPLLNEDYMLSLDDNEGISDLFDTYDFDKLPLEELMCPSYLPDY</sequence>
<dbReference type="InterPro" id="IPR032198">
    <property type="entry name" value="E2F_CC-MB"/>
</dbReference>
<accession>A0ABM3ERP6</accession>
<evidence type="ECO:0000256" key="5">
    <source>
        <dbReference type="RuleBase" id="RU003796"/>
    </source>
</evidence>
<keyword evidence="4 5" id="KW-0804">Transcription</keyword>
<dbReference type="Gene3D" id="1.10.10.10">
    <property type="entry name" value="Winged helix-like DNA-binding domain superfamily/Winged helix DNA-binding domain"/>
    <property type="match status" value="1"/>
</dbReference>
<name>A0ABM3ERP6_SALSA</name>
<evidence type="ECO:0000256" key="4">
    <source>
        <dbReference type="ARBA" id="ARBA00023163"/>
    </source>
</evidence>
<organism evidence="8 9">
    <name type="scientific">Salmo salar</name>
    <name type="common">Atlantic salmon</name>
    <dbReference type="NCBI Taxonomy" id="8030"/>
    <lineage>
        <taxon>Eukaryota</taxon>
        <taxon>Metazoa</taxon>
        <taxon>Chordata</taxon>
        <taxon>Craniata</taxon>
        <taxon>Vertebrata</taxon>
        <taxon>Euteleostomi</taxon>
        <taxon>Actinopterygii</taxon>
        <taxon>Neopterygii</taxon>
        <taxon>Teleostei</taxon>
        <taxon>Protacanthopterygii</taxon>
        <taxon>Salmoniformes</taxon>
        <taxon>Salmonidae</taxon>
        <taxon>Salmoninae</taxon>
        <taxon>Salmo</taxon>
    </lineage>
</organism>
<dbReference type="InterPro" id="IPR036388">
    <property type="entry name" value="WH-like_DNA-bd_sf"/>
</dbReference>
<dbReference type="CDD" id="cd14660">
    <property type="entry name" value="E2F_DD"/>
    <property type="match status" value="1"/>
</dbReference>
<dbReference type="InterPro" id="IPR037241">
    <property type="entry name" value="E2F-DP_heterodim"/>
</dbReference>
<dbReference type="GeneID" id="123743065"/>
<evidence type="ECO:0000256" key="3">
    <source>
        <dbReference type="ARBA" id="ARBA00023125"/>
    </source>
</evidence>
<evidence type="ECO:0000259" key="7">
    <source>
        <dbReference type="SMART" id="SM01372"/>
    </source>
</evidence>
<dbReference type="Gene3D" id="6.10.250.540">
    <property type="match status" value="1"/>
</dbReference>
<dbReference type="InterPro" id="IPR015633">
    <property type="entry name" value="E2F"/>
</dbReference>
<dbReference type="SMART" id="SM01372">
    <property type="entry name" value="E2F_TDP"/>
    <property type="match status" value="1"/>
</dbReference>
<dbReference type="PANTHER" id="PTHR12081:SF44">
    <property type="entry name" value="TRANSCRIPTION FACTOR E2F3"/>
    <property type="match status" value="1"/>
</dbReference>
<dbReference type="Pfam" id="PF02319">
    <property type="entry name" value="WHD_E2F_TDP"/>
    <property type="match status" value="1"/>
</dbReference>
<protein>
    <submittedName>
        <fullName evidence="9">Transcription factor E2F3</fullName>
    </submittedName>
</protein>
<proteinExistence type="inferred from homology"/>
<feature type="compositionally biased region" description="Basic and acidic residues" evidence="6">
    <location>
        <begin position="95"/>
        <end position="104"/>
    </location>
</feature>
<dbReference type="Proteomes" id="UP001652741">
    <property type="component" value="Chromosome ssa05"/>
</dbReference>
<dbReference type="InterPro" id="IPR003316">
    <property type="entry name" value="E2F_WHTH_DNA-bd_dom"/>
</dbReference>
<dbReference type="SUPFAM" id="SSF46785">
    <property type="entry name" value="Winged helix' DNA-binding domain"/>
    <property type="match status" value="1"/>
</dbReference>
<keyword evidence="8" id="KW-1185">Reference proteome</keyword>